<keyword evidence="2" id="KW-0472">Membrane</keyword>
<dbReference type="AlphaFoldDB" id="A0A317VV39"/>
<reference evidence="3 4" key="1">
    <citation type="submission" date="2016-12" db="EMBL/GenBank/DDBJ databases">
        <title>The genomes of Aspergillus section Nigri reveals drivers in fungal speciation.</title>
        <authorList>
            <consortium name="DOE Joint Genome Institute"/>
            <person name="Vesth T.C."/>
            <person name="Nybo J."/>
            <person name="Theobald S."/>
            <person name="Brandl J."/>
            <person name="Frisvad J.C."/>
            <person name="Nielsen K.F."/>
            <person name="Lyhne E.K."/>
            <person name="Kogle M.E."/>
            <person name="Kuo A."/>
            <person name="Riley R."/>
            <person name="Clum A."/>
            <person name="Nolan M."/>
            <person name="Lipzen A."/>
            <person name="Salamov A."/>
            <person name="Henrissat B."/>
            <person name="Wiebenga A."/>
            <person name="De Vries R.P."/>
            <person name="Grigoriev I.V."/>
            <person name="Mortensen U.H."/>
            <person name="Andersen M.R."/>
            <person name="Baker S.E."/>
        </authorList>
    </citation>
    <scope>NUCLEOTIDE SEQUENCE [LARGE SCALE GENOMIC DNA]</scope>
    <source>
        <strain evidence="3 4">CBS 117.55</strain>
    </source>
</reference>
<dbReference type="GO" id="GO:0071944">
    <property type="term" value="C:cell periphery"/>
    <property type="evidence" value="ECO:0007669"/>
    <property type="project" value="TreeGrafter"/>
</dbReference>
<keyword evidence="2" id="KW-0812">Transmembrane</keyword>
<feature type="region of interest" description="Disordered" evidence="1">
    <location>
        <begin position="1"/>
        <end position="83"/>
    </location>
</feature>
<dbReference type="PANTHER" id="PTHR36819">
    <property type="entry name" value="REGULATOR OF PHOSPHOLIPASE D SRF1"/>
    <property type="match status" value="1"/>
</dbReference>
<keyword evidence="2" id="KW-1133">Transmembrane helix</keyword>
<gene>
    <name evidence="3" type="ORF">BO70DRAFT_363417</name>
</gene>
<dbReference type="Proteomes" id="UP000247233">
    <property type="component" value="Unassembled WGS sequence"/>
</dbReference>
<accession>A0A317VV39</accession>
<dbReference type="EMBL" id="MSFL01000018">
    <property type="protein sequence ID" value="PWY77479.1"/>
    <property type="molecule type" value="Genomic_DNA"/>
</dbReference>
<feature type="transmembrane region" description="Helical" evidence="2">
    <location>
        <begin position="351"/>
        <end position="376"/>
    </location>
</feature>
<evidence type="ECO:0000256" key="2">
    <source>
        <dbReference type="SAM" id="Phobius"/>
    </source>
</evidence>
<evidence type="ECO:0000313" key="4">
    <source>
        <dbReference type="Proteomes" id="UP000247233"/>
    </source>
</evidence>
<dbReference type="VEuPathDB" id="FungiDB:BO70DRAFT_363417"/>
<evidence type="ECO:0000256" key="1">
    <source>
        <dbReference type="SAM" id="MobiDB-lite"/>
    </source>
</evidence>
<organism evidence="3 4">
    <name type="scientific">Aspergillus heteromorphus CBS 117.55</name>
    <dbReference type="NCBI Taxonomy" id="1448321"/>
    <lineage>
        <taxon>Eukaryota</taxon>
        <taxon>Fungi</taxon>
        <taxon>Dikarya</taxon>
        <taxon>Ascomycota</taxon>
        <taxon>Pezizomycotina</taxon>
        <taxon>Eurotiomycetes</taxon>
        <taxon>Eurotiomycetidae</taxon>
        <taxon>Eurotiales</taxon>
        <taxon>Aspergillaceae</taxon>
        <taxon>Aspergillus</taxon>
        <taxon>Aspergillus subgen. Circumdati</taxon>
    </lineage>
</organism>
<feature type="compositionally biased region" description="Basic and acidic residues" evidence="1">
    <location>
        <begin position="45"/>
        <end position="55"/>
    </location>
</feature>
<dbReference type="GeneID" id="37065795"/>
<proteinExistence type="predicted"/>
<evidence type="ECO:0008006" key="5">
    <source>
        <dbReference type="Google" id="ProtNLM"/>
    </source>
</evidence>
<sequence length="381" mass="41823">MAQDVRDTPLQPPGSGPVSGDQLSGHPSAPEWMSAQSNHPLPLHGDNDLSHHDAVDLSAGASRSPDSTVFGDSENTPAMSRKPRTVPAWVRSVDYTDDGAEAAATDRLLPSQPEDVVVAQHNHSPYATSGPATSSQENEGSVHGIGRQRESRWKNFSSLIAYPHEQGLEEKSVTPDWLNENLGDYSQPWRGQLAPDDDTEDPLRMKRRRKIWFKRLHNTLLKSPIVPLIFRLTVWCFSLTALALGSSIQHLSGKYKHPQGPSALMAIIVDAVALVYLIYITFDEYTSKPLGLRSPSAKARLILLDIFFIVFDSANLSLAFESLSTVRGACTMAEVNQEITPKNDAICDRQIALASVLLIALLAWLTTFSISVLRLVERVAS</sequence>
<keyword evidence="4" id="KW-1185">Reference proteome</keyword>
<feature type="transmembrane region" description="Helical" evidence="2">
    <location>
        <begin position="260"/>
        <end position="280"/>
    </location>
</feature>
<protein>
    <recommendedName>
        <fullName evidence="5">Regulator of phospholipase D SRF1</fullName>
    </recommendedName>
</protein>
<name>A0A317VV39_9EURO</name>
<evidence type="ECO:0000313" key="3">
    <source>
        <dbReference type="EMBL" id="PWY77479.1"/>
    </source>
</evidence>
<dbReference type="GO" id="GO:0000324">
    <property type="term" value="C:fungal-type vacuole"/>
    <property type="evidence" value="ECO:0007669"/>
    <property type="project" value="TreeGrafter"/>
</dbReference>
<dbReference type="RefSeq" id="XP_025398052.1">
    <property type="nucleotide sequence ID" value="XM_025543558.1"/>
</dbReference>
<dbReference type="PANTHER" id="PTHR36819:SF1">
    <property type="entry name" value="REGULATOR OF PHOSPHOLIPASE D SRF1"/>
    <property type="match status" value="1"/>
</dbReference>
<feature type="transmembrane region" description="Helical" evidence="2">
    <location>
        <begin position="228"/>
        <end position="248"/>
    </location>
</feature>
<comment type="caution">
    <text evidence="3">The sequence shown here is derived from an EMBL/GenBank/DDBJ whole genome shotgun (WGS) entry which is preliminary data.</text>
</comment>
<dbReference type="OrthoDB" id="2589563at2759"/>
<dbReference type="InterPro" id="IPR037737">
    <property type="entry name" value="Srf1"/>
</dbReference>